<name>A0A9Q8V7M7_9HYPO</name>
<dbReference type="KEGG" id="ptkz:JDV02_001533"/>
<accession>A0A9Q8V7M7</accession>
<evidence type="ECO:0000313" key="3">
    <source>
        <dbReference type="Proteomes" id="UP000829364"/>
    </source>
</evidence>
<evidence type="ECO:0000313" key="2">
    <source>
        <dbReference type="EMBL" id="UNI14957.1"/>
    </source>
</evidence>
<proteinExistence type="predicted"/>
<dbReference type="RefSeq" id="XP_047838438.1">
    <property type="nucleotide sequence ID" value="XM_047982473.1"/>
</dbReference>
<evidence type="ECO:0000256" key="1">
    <source>
        <dbReference type="SAM" id="MobiDB-lite"/>
    </source>
</evidence>
<dbReference type="GeneID" id="72063496"/>
<sequence length="107" mass="12020">MENDTTPPFTSAFSSSFSSVFCFVFIARLVDGTEFEVLEHPSFLSLDRPPSSPRRRQLRLARPGPRSHGQESKIDSYLLFSLSLFEMHGNEVKQSATARPQKRGTVA</sequence>
<organism evidence="2 3">
    <name type="scientific">Purpureocillium takamizusanense</name>
    <dbReference type="NCBI Taxonomy" id="2060973"/>
    <lineage>
        <taxon>Eukaryota</taxon>
        <taxon>Fungi</taxon>
        <taxon>Dikarya</taxon>
        <taxon>Ascomycota</taxon>
        <taxon>Pezizomycotina</taxon>
        <taxon>Sordariomycetes</taxon>
        <taxon>Hypocreomycetidae</taxon>
        <taxon>Hypocreales</taxon>
        <taxon>Ophiocordycipitaceae</taxon>
        <taxon>Purpureocillium</taxon>
    </lineage>
</organism>
<reference evidence="2" key="1">
    <citation type="submission" date="2021-11" db="EMBL/GenBank/DDBJ databases">
        <title>Purpureocillium_takamizusanense_genome.</title>
        <authorList>
            <person name="Nguyen N.-H."/>
        </authorList>
    </citation>
    <scope>NUCLEOTIDE SEQUENCE</scope>
    <source>
        <strain evidence="2">PT3</strain>
    </source>
</reference>
<dbReference type="EMBL" id="CP086354">
    <property type="protein sequence ID" value="UNI14957.1"/>
    <property type="molecule type" value="Genomic_DNA"/>
</dbReference>
<protein>
    <submittedName>
        <fullName evidence="2">Uncharacterized protein</fullName>
    </submittedName>
</protein>
<feature type="region of interest" description="Disordered" evidence="1">
    <location>
        <begin position="45"/>
        <end position="72"/>
    </location>
</feature>
<gene>
    <name evidence="2" type="ORF">JDV02_001533</name>
</gene>
<dbReference type="Proteomes" id="UP000829364">
    <property type="component" value="Chromosome 1"/>
</dbReference>
<keyword evidence="3" id="KW-1185">Reference proteome</keyword>
<dbReference type="AlphaFoldDB" id="A0A9Q8V7M7"/>